<dbReference type="AlphaFoldDB" id="A0A645ET46"/>
<dbReference type="EMBL" id="VSSQ01050512">
    <property type="protein sequence ID" value="MPN04596.1"/>
    <property type="molecule type" value="Genomic_DNA"/>
</dbReference>
<feature type="compositionally biased region" description="Basic and acidic residues" evidence="1">
    <location>
        <begin position="107"/>
        <end position="119"/>
    </location>
</feature>
<evidence type="ECO:0000256" key="1">
    <source>
        <dbReference type="SAM" id="MobiDB-lite"/>
    </source>
</evidence>
<organism evidence="2">
    <name type="scientific">bioreactor metagenome</name>
    <dbReference type="NCBI Taxonomy" id="1076179"/>
    <lineage>
        <taxon>unclassified sequences</taxon>
        <taxon>metagenomes</taxon>
        <taxon>ecological metagenomes</taxon>
    </lineage>
</organism>
<evidence type="ECO:0000313" key="2">
    <source>
        <dbReference type="EMBL" id="MPN04596.1"/>
    </source>
</evidence>
<gene>
    <name evidence="2" type="ORF">SDC9_151838</name>
</gene>
<sequence>MRISVGEFEQANFGVAQGEPKSVIIRCPGERGKPPVLQPFQQRRRASGIGQRLYRRHVQRVGQRGAARHWSIPFPVEIDRREHSGSRWKIGRHIGKDGCRGGATLKRQHEGKRLEGRAG</sequence>
<proteinExistence type="predicted"/>
<reference evidence="2" key="1">
    <citation type="submission" date="2019-08" db="EMBL/GenBank/DDBJ databases">
        <authorList>
            <person name="Kucharzyk K."/>
            <person name="Murdoch R.W."/>
            <person name="Higgins S."/>
            <person name="Loffler F."/>
        </authorList>
    </citation>
    <scope>NUCLEOTIDE SEQUENCE</scope>
</reference>
<comment type="caution">
    <text evidence="2">The sequence shown here is derived from an EMBL/GenBank/DDBJ whole genome shotgun (WGS) entry which is preliminary data.</text>
</comment>
<protein>
    <submittedName>
        <fullName evidence="2">Uncharacterized protein</fullName>
    </submittedName>
</protein>
<accession>A0A645ET46</accession>
<name>A0A645ET46_9ZZZZ</name>
<feature type="region of interest" description="Disordered" evidence="1">
    <location>
        <begin position="91"/>
        <end position="119"/>
    </location>
</feature>